<dbReference type="EMBL" id="JABDJR010000022">
    <property type="protein sequence ID" value="NNF05264.1"/>
    <property type="molecule type" value="Genomic_DNA"/>
</dbReference>
<protein>
    <submittedName>
        <fullName evidence="1">Uncharacterized protein</fullName>
    </submittedName>
</protein>
<evidence type="ECO:0000313" key="1">
    <source>
        <dbReference type="EMBL" id="NNF05264.1"/>
    </source>
</evidence>
<reference evidence="1 2" key="1">
    <citation type="submission" date="2020-03" db="EMBL/GenBank/DDBJ databases">
        <title>Metabolic flexibility allows generalist bacteria to become dominant in a frequently disturbed ecosystem.</title>
        <authorList>
            <person name="Chen Y.-J."/>
            <person name="Leung P.M."/>
            <person name="Bay S.K."/>
            <person name="Hugenholtz P."/>
            <person name="Kessler A.J."/>
            <person name="Shelley G."/>
            <person name="Waite D.W."/>
            <person name="Cook P.L."/>
            <person name="Greening C."/>
        </authorList>
    </citation>
    <scope>NUCLEOTIDE SEQUENCE [LARGE SCALE GENOMIC DNA]</scope>
    <source>
        <strain evidence="1">SS_bin_28</strain>
    </source>
</reference>
<evidence type="ECO:0000313" key="2">
    <source>
        <dbReference type="Proteomes" id="UP000547674"/>
    </source>
</evidence>
<comment type="caution">
    <text evidence="1">The sequence shown here is derived from an EMBL/GenBank/DDBJ whole genome shotgun (WGS) entry which is preliminary data.</text>
</comment>
<dbReference type="AlphaFoldDB" id="A0A7Y2E4W5"/>
<proteinExistence type="predicted"/>
<accession>A0A7Y2E4W5</accession>
<gene>
    <name evidence="1" type="ORF">HKN21_00755</name>
</gene>
<name>A0A7Y2E4W5_UNCEI</name>
<sequence length="118" mass="13553">MISKIENSDFLTYAVWEPMLKTDTERSARKATSLLPDARVQNYWTRTTSVGELFQKPINLTTEPAWDVYLVYEPGVVWEGDSPPKPTFFMHQLGGRLPDGQRLDGPELRNGLEEILKR</sequence>
<dbReference type="Proteomes" id="UP000547674">
    <property type="component" value="Unassembled WGS sequence"/>
</dbReference>
<organism evidence="1 2">
    <name type="scientific">Eiseniibacteriota bacterium</name>
    <dbReference type="NCBI Taxonomy" id="2212470"/>
    <lineage>
        <taxon>Bacteria</taxon>
        <taxon>Candidatus Eiseniibacteriota</taxon>
    </lineage>
</organism>